<feature type="domain" description="DUF11" evidence="2">
    <location>
        <begin position="15"/>
        <end position="123"/>
    </location>
</feature>
<feature type="compositionally biased region" description="Low complexity" evidence="1">
    <location>
        <begin position="240"/>
        <end position="256"/>
    </location>
</feature>
<feature type="non-terminal residue" evidence="3">
    <location>
        <position position="430"/>
    </location>
</feature>
<feature type="region of interest" description="Disordered" evidence="1">
    <location>
        <begin position="103"/>
        <end position="133"/>
    </location>
</feature>
<dbReference type="OrthoDB" id="9765926at2"/>
<comment type="caution">
    <text evidence="3">The sequence shown here is derived from an EMBL/GenBank/DDBJ whole genome shotgun (WGS) entry which is preliminary data.</text>
</comment>
<dbReference type="Proteomes" id="UP000321938">
    <property type="component" value="Unassembled WGS sequence"/>
</dbReference>
<feature type="region of interest" description="Disordered" evidence="1">
    <location>
        <begin position="349"/>
        <end position="380"/>
    </location>
</feature>
<dbReference type="Gene3D" id="2.60.40.10">
    <property type="entry name" value="Immunoglobulins"/>
    <property type="match status" value="3"/>
</dbReference>
<feature type="domain" description="DUF11" evidence="2">
    <location>
        <begin position="138"/>
        <end position="246"/>
    </location>
</feature>
<accession>A0A5C7B1F7</accession>
<dbReference type="InterPro" id="IPR001434">
    <property type="entry name" value="OmcB-like_DUF11"/>
</dbReference>
<dbReference type="InterPro" id="IPR047589">
    <property type="entry name" value="DUF11_rpt"/>
</dbReference>
<feature type="domain" description="DUF11" evidence="2">
    <location>
        <begin position="261"/>
        <end position="369"/>
    </location>
</feature>
<dbReference type="NCBIfam" id="TIGR01451">
    <property type="entry name" value="B_ant_repeat"/>
    <property type="match status" value="4"/>
</dbReference>
<evidence type="ECO:0000313" key="4">
    <source>
        <dbReference type="Proteomes" id="UP000321938"/>
    </source>
</evidence>
<reference evidence="3 4" key="1">
    <citation type="submission" date="2019-08" db="EMBL/GenBank/DDBJ databases">
        <title>Genome of Psychroserpens burtonensis ACAM 167.</title>
        <authorList>
            <person name="Bowman J.P."/>
        </authorList>
    </citation>
    <scope>NUCLEOTIDE SEQUENCE [LARGE SCALE GENOMIC DNA]</scope>
    <source>
        <strain evidence="3 4">ACAM 167</strain>
    </source>
</reference>
<feature type="region of interest" description="Disordered" evidence="1">
    <location>
        <begin position="228"/>
        <end position="256"/>
    </location>
</feature>
<dbReference type="AlphaFoldDB" id="A0A5C7B1F7"/>
<protein>
    <submittedName>
        <fullName evidence="3">DUF11 domain-containing protein</fullName>
    </submittedName>
</protein>
<evidence type="ECO:0000259" key="2">
    <source>
        <dbReference type="Pfam" id="PF01345"/>
    </source>
</evidence>
<dbReference type="EMBL" id="VOSB01000071">
    <property type="protein sequence ID" value="TXE13783.1"/>
    <property type="molecule type" value="Genomic_DNA"/>
</dbReference>
<evidence type="ECO:0000256" key="1">
    <source>
        <dbReference type="SAM" id="MobiDB-lite"/>
    </source>
</evidence>
<proteinExistence type="predicted"/>
<feature type="domain" description="DUF11" evidence="2">
    <location>
        <begin position="384"/>
        <end position="425"/>
    </location>
</feature>
<dbReference type="PANTHER" id="PTHR34819:SF3">
    <property type="entry name" value="CELL SURFACE PROTEIN"/>
    <property type="match status" value="1"/>
</dbReference>
<dbReference type="PANTHER" id="PTHR34819">
    <property type="entry name" value="LARGE CYSTEINE-RICH PERIPLASMIC PROTEIN OMCB"/>
    <property type="match status" value="1"/>
</dbReference>
<feature type="compositionally biased region" description="Low complexity" evidence="1">
    <location>
        <begin position="364"/>
        <end position="378"/>
    </location>
</feature>
<dbReference type="InterPro" id="IPR013783">
    <property type="entry name" value="Ig-like_fold"/>
</dbReference>
<feature type="compositionally biased region" description="Low complexity" evidence="1">
    <location>
        <begin position="118"/>
        <end position="132"/>
    </location>
</feature>
<dbReference type="Pfam" id="PF01345">
    <property type="entry name" value="DUF11"/>
    <property type="match status" value="4"/>
</dbReference>
<keyword evidence="4" id="KW-1185">Reference proteome</keyword>
<organism evidence="3 4">
    <name type="scientific">Psychroserpens burtonensis</name>
    <dbReference type="NCBI Taxonomy" id="49278"/>
    <lineage>
        <taxon>Bacteria</taxon>
        <taxon>Pseudomonadati</taxon>
        <taxon>Bacteroidota</taxon>
        <taxon>Flavobacteriia</taxon>
        <taxon>Flavobacteriales</taxon>
        <taxon>Flavobacteriaceae</taxon>
        <taxon>Psychroserpens</taxon>
    </lineage>
</organism>
<name>A0A5C7B1F7_9FLAO</name>
<evidence type="ECO:0000313" key="3">
    <source>
        <dbReference type="EMBL" id="TXE13783.1"/>
    </source>
</evidence>
<gene>
    <name evidence="3" type="ORF">ES692_17885</name>
</gene>
<dbReference type="InterPro" id="IPR051172">
    <property type="entry name" value="Chlamydia_OmcB"/>
</dbReference>
<sequence length="430" mass="42274">GTDGNNDGTAAPVADVSVAKTLIDSSPYATGDTVTYTLVVSNLGPDTATNVEVTDVPSNLTITGVTGAGCTTFPCTIGSIASGAANDVTITVTATIDASGNFSNTASVSADETDPVSTNNIDDGTDGNNDGTAAPVADVSVAKTLIDSSPYATGDTVTYTLVVSNLGPDTATNVEVTDVPSNLTITGVTGAGCTTFPCTIGSIASGAANDVTITVTATIDTSGNFSNTASVSADETDPVATNNIDDGTDGNNDGTAAPVADVSVAKTLIDSSPYATGDTVTYTLVVSNLGPDTATNVEVTDVPSNLTITGVTGAGCTTFPCTIGSIASGAANDVTITVTATIDASGNFSNTASVSADETDPVSTNNIDDGTDGNNDGTAAPVADVSVAKTLIDSSPYATGDTVTYTLVVSNLGPDTATNVEVTDVPSNLT</sequence>
<feature type="non-terminal residue" evidence="3">
    <location>
        <position position="1"/>
    </location>
</feature>